<protein>
    <submittedName>
        <fullName evidence="2">Uncharacterized protein</fullName>
    </submittedName>
</protein>
<proteinExistence type="predicted"/>
<sequence length="46" mass="4996">MAGTAAASTTTVDHNSHVATTPRDTRSHMPTHFRVFGERHAAHLGR</sequence>
<dbReference type="AlphaFoldDB" id="A0A9X2YJA2"/>
<reference evidence="2" key="1">
    <citation type="submission" date="2020-07" db="EMBL/GenBank/DDBJ databases">
        <authorList>
            <person name="Pettersson B.M.F."/>
            <person name="Behra P.R.K."/>
            <person name="Ramesh M."/>
            <person name="Das S."/>
            <person name="Dasgupta S."/>
            <person name="Kirsebom L.A."/>
        </authorList>
    </citation>
    <scope>NUCLEOTIDE SEQUENCE</scope>
    <source>
        <strain evidence="2">DSM 45406</strain>
    </source>
</reference>
<comment type="caution">
    <text evidence="2">The sequence shown here is derived from an EMBL/GenBank/DDBJ whole genome shotgun (WGS) entry which is preliminary data.</text>
</comment>
<dbReference type="EMBL" id="JACKRN010000920">
    <property type="protein sequence ID" value="MCV7073701.1"/>
    <property type="molecule type" value="Genomic_DNA"/>
</dbReference>
<evidence type="ECO:0000313" key="3">
    <source>
        <dbReference type="Proteomes" id="UP001140272"/>
    </source>
</evidence>
<feature type="compositionally biased region" description="Polar residues" evidence="1">
    <location>
        <begin position="1"/>
        <end position="19"/>
    </location>
</feature>
<evidence type="ECO:0000256" key="1">
    <source>
        <dbReference type="SAM" id="MobiDB-lite"/>
    </source>
</evidence>
<organism evidence="2 3">
    <name type="scientific">Mycolicibacterium rufum</name>
    <dbReference type="NCBI Taxonomy" id="318424"/>
    <lineage>
        <taxon>Bacteria</taxon>
        <taxon>Bacillati</taxon>
        <taxon>Actinomycetota</taxon>
        <taxon>Actinomycetes</taxon>
        <taxon>Mycobacteriales</taxon>
        <taxon>Mycobacteriaceae</taxon>
        <taxon>Mycolicibacterium</taxon>
    </lineage>
</organism>
<dbReference type="Proteomes" id="UP001140272">
    <property type="component" value="Unassembled WGS sequence"/>
</dbReference>
<name>A0A9X2YJA2_9MYCO</name>
<evidence type="ECO:0000313" key="2">
    <source>
        <dbReference type="EMBL" id="MCV7073701.1"/>
    </source>
</evidence>
<reference evidence="2" key="2">
    <citation type="journal article" date="2022" name="BMC Genomics">
        <title>Comparative genome analysis of mycobacteria focusing on tRNA and non-coding RNA.</title>
        <authorList>
            <person name="Behra P.R.K."/>
            <person name="Pettersson B.M.F."/>
            <person name="Ramesh M."/>
            <person name="Das S."/>
            <person name="Dasgupta S."/>
            <person name="Kirsebom L.A."/>
        </authorList>
    </citation>
    <scope>NUCLEOTIDE SEQUENCE</scope>
    <source>
        <strain evidence="2">DSM 45406</strain>
    </source>
</reference>
<accession>A0A9X2YJA2</accession>
<feature type="region of interest" description="Disordered" evidence="1">
    <location>
        <begin position="1"/>
        <end position="32"/>
    </location>
</feature>
<gene>
    <name evidence="2" type="ORF">H7H73_28780</name>
</gene>